<keyword evidence="3" id="KW-1185">Reference proteome</keyword>
<sequence>MVEEIQREYAQLRQELPPSDALHEIRWMIEELRINLFAQALGTAYPISEQRIYRAMDSL</sequence>
<accession>A0A6F8XY44</accession>
<dbReference type="AlphaFoldDB" id="A0A6F8XY44"/>
<dbReference type="EMBL" id="AP022870">
    <property type="protein sequence ID" value="BCB78745.1"/>
    <property type="molecule type" value="Genomic_DNA"/>
</dbReference>
<evidence type="ECO:0000313" key="2">
    <source>
        <dbReference type="EMBL" id="BCB78745.1"/>
    </source>
</evidence>
<evidence type="ECO:0000313" key="3">
    <source>
        <dbReference type="Proteomes" id="UP000502508"/>
    </source>
</evidence>
<dbReference type="KEGG" id="pfla:Pflav_051550"/>
<gene>
    <name evidence="2" type="ORF">Pflav_051550</name>
</gene>
<reference evidence="2 3" key="1">
    <citation type="submission" date="2020-03" db="EMBL/GenBank/DDBJ databases">
        <title>Whole genome shotgun sequence of Phytohabitans flavus NBRC 107702.</title>
        <authorList>
            <person name="Komaki H."/>
            <person name="Tamura T."/>
        </authorList>
    </citation>
    <scope>NUCLEOTIDE SEQUENCE [LARGE SCALE GENOMIC DNA]</scope>
    <source>
        <strain evidence="2 3">NBRC 107702</strain>
    </source>
</reference>
<dbReference type="InterPro" id="IPR024590">
    <property type="entry name" value="HrpA_C"/>
</dbReference>
<dbReference type="Pfam" id="PF11898">
    <property type="entry name" value="DUF3418"/>
    <property type="match status" value="1"/>
</dbReference>
<dbReference type="Proteomes" id="UP000502508">
    <property type="component" value="Chromosome"/>
</dbReference>
<reference evidence="2 3" key="2">
    <citation type="submission" date="2020-03" db="EMBL/GenBank/DDBJ databases">
        <authorList>
            <person name="Ichikawa N."/>
            <person name="Kimura A."/>
            <person name="Kitahashi Y."/>
            <person name="Uohara A."/>
        </authorList>
    </citation>
    <scope>NUCLEOTIDE SEQUENCE [LARGE SCALE GENOMIC DNA]</scope>
    <source>
        <strain evidence="2 3">NBRC 107702</strain>
    </source>
</reference>
<proteinExistence type="predicted"/>
<organism evidence="2 3">
    <name type="scientific">Phytohabitans flavus</name>
    <dbReference type="NCBI Taxonomy" id="1076124"/>
    <lineage>
        <taxon>Bacteria</taxon>
        <taxon>Bacillati</taxon>
        <taxon>Actinomycetota</taxon>
        <taxon>Actinomycetes</taxon>
        <taxon>Micromonosporales</taxon>
        <taxon>Micromonosporaceae</taxon>
    </lineage>
</organism>
<evidence type="ECO:0000259" key="1">
    <source>
        <dbReference type="Pfam" id="PF11898"/>
    </source>
</evidence>
<feature type="domain" description="RNA helicase HrpA C-terminal" evidence="1">
    <location>
        <begin position="3"/>
        <end position="57"/>
    </location>
</feature>
<protein>
    <recommendedName>
        <fullName evidence="1">RNA helicase HrpA C-terminal domain-containing protein</fullName>
    </recommendedName>
</protein>
<name>A0A6F8XY44_9ACTN</name>